<reference evidence="3 4" key="1">
    <citation type="submission" date="2024-03" db="EMBL/GenBank/DDBJ databases">
        <title>Phenotype and Genome Characterization of a Sulfate-Reducing Bacterium Pseudodesulfovibrio sp. strain 5S69, isolated from Petroleum Reservoir in Tatarstan (Russia).</title>
        <authorList>
            <person name="Bidzhieva S.K."/>
            <person name="Kadnikov V."/>
            <person name="Tourova T.P."/>
            <person name="Samigullina S.R."/>
            <person name="Sokolova D.S."/>
            <person name="Poltaraus A.B."/>
            <person name="Avtukh A.N."/>
            <person name="Tereshina V.M."/>
            <person name="Mardanov A.V."/>
            <person name="Nazina T.N."/>
        </authorList>
    </citation>
    <scope>NUCLEOTIDE SEQUENCE [LARGE SCALE GENOMIC DNA]</scope>
    <source>
        <strain evidence="3 4">5S69</strain>
    </source>
</reference>
<keyword evidence="1" id="KW-0732">Signal</keyword>
<evidence type="ECO:0000313" key="4">
    <source>
        <dbReference type="Proteomes" id="UP001385389"/>
    </source>
</evidence>
<keyword evidence="4" id="KW-1185">Reference proteome</keyword>
<dbReference type="PROSITE" id="PS51352">
    <property type="entry name" value="THIOREDOXIN_2"/>
    <property type="match status" value="1"/>
</dbReference>
<dbReference type="RefSeq" id="WP_338669628.1">
    <property type="nucleotide sequence ID" value="NZ_CP146609.1"/>
</dbReference>
<dbReference type="Proteomes" id="UP001385389">
    <property type="component" value="Chromosome"/>
</dbReference>
<evidence type="ECO:0000313" key="3">
    <source>
        <dbReference type="EMBL" id="WWX23932.1"/>
    </source>
</evidence>
<accession>A0ABZ2IZ71</accession>
<evidence type="ECO:0000256" key="1">
    <source>
        <dbReference type="SAM" id="SignalP"/>
    </source>
</evidence>
<organism evidence="3 4">
    <name type="scientific">Pseudodesulfovibrio methanolicus</name>
    <dbReference type="NCBI Taxonomy" id="3126690"/>
    <lineage>
        <taxon>Bacteria</taxon>
        <taxon>Pseudomonadati</taxon>
        <taxon>Thermodesulfobacteriota</taxon>
        <taxon>Desulfovibrionia</taxon>
        <taxon>Desulfovibrionales</taxon>
        <taxon>Desulfovibrionaceae</taxon>
    </lineage>
</organism>
<protein>
    <submittedName>
        <fullName evidence="3">TlpA disulfide reductase family protein</fullName>
    </submittedName>
</protein>
<gene>
    <name evidence="3" type="ORF">V8V93_06900</name>
</gene>
<dbReference type="InterPro" id="IPR013766">
    <property type="entry name" value="Thioredoxin_domain"/>
</dbReference>
<name>A0ABZ2IZ71_9BACT</name>
<sequence>MKRHLLTLAAFLLAVVAALPSATATASDVFPDVALQGKISPEQRQYLGVPDGDIRLSDINADFVFVEVFSMYCPICQHDAPGVNDMFARVLASAEADKIRFVGIAAGNTPFEVAFYRKKFGVQFPLFEDPDYTAHKAVGNVGTPAYYLVDLRDRRRAILVFHEGEIKDKDAFLKNVLGLVGK</sequence>
<dbReference type="Gene3D" id="3.40.30.10">
    <property type="entry name" value="Glutaredoxin"/>
    <property type="match status" value="1"/>
</dbReference>
<dbReference type="InterPro" id="IPR000866">
    <property type="entry name" value="AhpC/TSA"/>
</dbReference>
<dbReference type="InterPro" id="IPR036249">
    <property type="entry name" value="Thioredoxin-like_sf"/>
</dbReference>
<feature type="signal peptide" evidence="1">
    <location>
        <begin position="1"/>
        <end position="26"/>
    </location>
</feature>
<proteinExistence type="predicted"/>
<dbReference type="CDD" id="cd02966">
    <property type="entry name" value="TlpA_like_family"/>
    <property type="match status" value="1"/>
</dbReference>
<dbReference type="Pfam" id="PF00578">
    <property type="entry name" value="AhpC-TSA"/>
    <property type="match status" value="1"/>
</dbReference>
<dbReference type="SUPFAM" id="SSF52833">
    <property type="entry name" value="Thioredoxin-like"/>
    <property type="match status" value="1"/>
</dbReference>
<feature type="chain" id="PRO_5045781539" evidence="1">
    <location>
        <begin position="27"/>
        <end position="182"/>
    </location>
</feature>
<evidence type="ECO:0000259" key="2">
    <source>
        <dbReference type="PROSITE" id="PS51352"/>
    </source>
</evidence>
<dbReference type="EMBL" id="CP146609">
    <property type="protein sequence ID" value="WWX23932.1"/>
    <property type="molecule type" value="Genomic_DNA"/>
</dbReference>
<feature type="domain" description="Thioredoxin" evidence="2">
    <location>
        <begin position="18"/>
        <end position="181"/>
    </location>
</feature>